<dbReference type="GO" id="GO:0003824">
    <property type="term" value="F:catalytic activity"/>
    <property type="evidence" value="ECO:0007669"/>
    <property type="project" value="UniProtKB-ARBA"/>
</dbReference>
<dbReference type="RefSeq" id="WP_171702387.1">
    <property type="nucleotide sequence ID" value="NZ_JABFHI010000003.1"/>
</dbReference>
<evidence type="ECO:0000256" key="1">
    <source>
        <dbReference type="ARBA" id="ARBA00001946"/>
    </source>
</evidence>
<evidence type="ECO:0000313" key="4">
    <source>
        <dbReference type="EMBL" id="NOG31930.1"/>
    </source>
</evidence>
<dbReference type="InterPro" id="IPR000014">
    <property type="entry name" value="PAS"/>
</dbReference>
<dbReference type="PANTHER" id="PTHR44757:SF2">
    <property type="entry name" value="BIOFILM ARCHITECTURE MAINTENANCE PROTEIN MBAA"/>
    <property type="match status" value="1"/>
</dbReference>
<dbReference type="CDD" id="cd00130">
    <property type="entry name" value="PAS"/>
    <property type="match status" value="1"/>
</dbReference>
<dbReference type="SUPFAM" id="SSF141868">
    <property type="entry name" value="EAL domain-like"/>
    <property type="match status" value="1"/>
</dbReference>
<dbReference type="CDD" id="cd01949">
    <property type="entry name" value="GGDEF"/>
    <property type="match status" value="1"/>
</dbReference>
<keyword evidence="5" id="KW-1185">Reference proteome</keyword>
<dbReference type="PROSITE" id="PS50887">
    <property type="entry name" value="GGDEF"/>
    <property type="match status" value="1"/>
</dbReference>
<dbReference type="InterPro" id="IPR052155">
    <property type="entry name" value="Biofilm_reg_signaling"/>
</dbReference>
<dbReference type="Pfam" id="PF00990">
    <property type="entry name" value="GGDEF"/>
    <property type="match status" value="1"/>
</dbReference>
<comment type="caution">
    <text evidence="4">The sequence shown here is derived from an EMBL/GenBank/DDBJ whole genome shotgun (WGS) entry which is preliminary data.</text>
</comment>
<organism evidence="4 5">
    <name type="scientific">Vreelandella azerica</name>
    <dbReference type="NCBI Taxonomy" id="2732867"/>
    <lineage>
        <taxon>Bacteria</taxon>
        <taxon>Pseudomonadati</taxon>
        <taxon>Pseudomonadota</taxon>
        <taxon>Gammaproteobacteria</taxon>
        <taxon>Oceanospirillales</taxon>
        <taxon>Halomonadaceae</taxon>
        <taxon>Vreelandella</taxon>
    </lineage>
</organism>
<dbReference type="Pfam" id="PF00563">
    <property type="entry name" value="EAL"/>
    <property type="match status" value="1"/>
</dbReference>
<dbReference type="FunFam" id="3.30.70.270:FF:000001">
    <property type="entry name" value="Diguanylate cyclase domain protein"/>
    <property type="match status" value="1"/>
</dbReference>
<dbReference type="AlphaFoldDB" id="A0A7Y3TY61"/>
<dbReference type="SUPFAM" id="SSF55785">
    <property type="entry name" value="PYP-like sensor domain (PAS domain)"/>
    <property type="match status" value="1"/>
</dbReference>
<dbReference type="PANTHER" id="PTHR44757">
    <property type="entry name" value="DIGUANYLATE CYCLASE DGCP"/>
    <property type="match status" value="1"/>
</dbReference>
<dbReference type="SUPFAM" id="SSF55073">
    <property type="entry name" value="Nucleotide cyclase"/>
    <property type="match status" value="1"/>
</dbReference>
<gene>
    <name evidence="4" type="ORF">HLB35_09465</name>
</gene>
<dbReference type="InterPro" id="IPR001633">
    <property type="entry name" value="EAL_dom"/>
</dbReference>
<dbReference type="InterPro" id="IPR035965">
    <property type="entry name" value="PAS-like_dom_sf"/>
</dbReference>
<dbReference type="EMBL" id="JABFHI010000003">
    <property type="protein sequence ID" value="NOG31930.1"/>
    <property type="molecule type" value="Genomic_DNA"/>
</dbReference>
<dbReference type="Proteomes" id="UP000588806">
    <property type="component" value="Unassembled WGS sequence"/>
</dbReference>
<accession>A0A7Y3TY61</accession>
<evidence type="ECO:0000313" key="5">
    <source>
        <dbReference type="Proteomes" id="UP000588806"/>
    </source>
</evidence>
<dbReference type="NCBIfam" id="TIGR00254">
    <property type="entry name" value="GGDEF"/>
    <property type="match status" value="1"/>
</dbReference>
<feature type="domain" description="GGDEF" evidence="3">
    <location>
        <begin position="170"/>
        <end position="304"/>
    </location>
</feature>
<dbReference type="InterPro" id="IPR043128">
    <property type="entry name" value="Rev_trsase/Diguanyl_cyclase"/>
</dbReference>
<dbReference type="PROSITE" id="PS50883">
    <property type="entry name" value="EAL"/>
    <property type="match status" value="1"/>
</dbReference>
<dbReference type="CDD" id="cd01948">
    <property type="entry name" value="EAL"/>
    <property type="match status" value="1"/>
</dbReference>
<dbReference type="InterPro" id="IPR000160">
    <property type="entry name" value="GGDEF_dom"/>
</dbReference>
<dbReference type="InterPro" id="IPR035919">
    <property type="entry name" value="EAL_sf"/>
</dbReference>
<name>A0A7Y3TY61_9GAMM</name>
<sequence>MDDSAIASIDQFPVGCLVSDINRQIHYSNQYFEKRYGYARNELLGCDLFVLLSKASQIMYDSFIMPMIVYEGFCDEIRVTLTTKAGEPLPAVISAYRDPENNERIFWSVGSAARSEQLFQELTETKELLSKKISLLRSLSETDQLTGLPNRNALTQHMDHEMAHRDPETLAFTLAFIDLDGFKEVNDTYGHDMGDKVLRWAANRLVKNLKKEDVVARFGGDEFVVFLDTLDDIASAKKVFNRLINKLSEPFEVDAMTIQISASIGITFYPQTENVDTGQLLRQADQAMYQAKIAGRNQLSVFDTATEQHQKYTLKSRNVVQTAMLDNQFELYYQPKVNMRTGAVLGAEALLRWNHPDEGLKSPATFLPAISGTSTELSLGRWVLITALAQLQQWLDQGLDMSVSINIDGYHLQHPEFLNDLTTALSGFPDLPLQRLELEVIETSTIEDINRVATVVTSCRKIGIRVSLDDFGTGYSTLGHLRDLSVDVLKIDRSFVQNMLHSSGDLAIIKGVIGFASAFECDLIAEGIETLQHAQSLMELGCENGQGFYIARPMPANMLEGWIEDWQRQGFHRHFPSLKPLGPTQK</sequence>
<dbReference type="SMART" id="SM00052">
    <property type="entry name" value="EAL"/>
    <property type="match status" value="1"/>
</dbReference>
<evidence type="ECO:0000259" key="3">
    <source>
        <dbReference type="PROSITE" id="PS50887"/>
    </source>
</evidence>
<reference evidence="4 5" key="2">
    <citation type="submission" date="2020-06" db="EMBL/GenBank/DDBJ databases">
        <title>Halomonas songnenensis sp. nov., a moderately halophilic bacterium isolated from saline and alkaline soils.</title>
        <authorList>
            <person name="Jiang J."/>
            <person name="Pan Y."/>
        </authorList>
    </citation>
    <scope>NUCLEOTIDE SEQUENCE [LARGE SCALE GENOMIC DNA]</scope>
    <source>
        <strain evidence="4 5">TBZ9</strain>
    </source>
</reference>
<proteinExistence type="predicted"/>
<dbReference type="InterPro" id="IPR029787">
    <property type="entry name" value="Nucleotide_cyclase"/>
</dbReference>
<protein>
    <submittedName>
        <fullName evidence="4">EAL domain-containing protein</fullName>
    </submittedName>
</protein>
<reference evidence="4 5" key="1">
    <citation type="submission" date="2020-05" db="EMBL/GenBank/DDBJ databases">
        <authorList>
            <person name="Ruan W."/>
            <person name="Jeon C.O."/>
            <person name="Chun B.H."/>
        </authorList>
    </citation>
    <scope>NUCLEOTIDE SEQUENCE [LARGE SCALE GENOMIC DNA]</scope>
    <source>
        <strain evidence="4 5">TBZ9</strain>
    </source>
</reference>
<dbReference type="Gene3D" id="3.30.450.20">
    <property type="entry name" value="PAS domain"/>
    <property type="match status" value="1"/>
</dbReference>
<dbReference type="Gene3D" id="3.20.20.450">
    <property type="entry name" value="EAL domain"/>
    <property type="match status" value="1"/>
</dbReference>
<evidence type="ECO:0000259" key="2">
    <source>
        <dbReference type="PROSITE" id="PS50883"/>
    </source>
</evidence>
<comment type="cofactor">
    <cofactor evidence="1">
        <name>Mg(2+)</name>
        <dbReference type="ChEBI" id="CHEBI:18420"/>
    </cofactor>
</comment>
<dbReference type="Gene3D" id="3.30.70.270">
    <property type="match status" value="1"/>
</dbReference>
<feature type="domain" description="EAL" evidence="2">
    <location>
        <begin position="313"/>
        <end position="567"/>
    </location>
</feature>
<dbReference type="SMART" id="SM00267">
    <property type="entry name" value="GGDEF"/>
    <property type="match status" value="1"/>
</dbReference>